<evidence type="ECO:0000259" key="1">
    <source>
        <dbReference type="PROSITE" id="PS50112"/>
    </source>
</evidence>
<dbReference type="Gene3D" id="3.30.450.20">
    <property type="entry name" value="PAS domain"/>
    <property type="match status" value="1"/>
</dbReference>
<evidence type="ECO:0000313" key="2">
    <source>
        <dbReference type="EMBL" id="KKK38142.1"/>
    </source>
</evidence>
<dbReference type="NCBIfam" id="TIGR00229">
    <property type="entry name" value="sensory_box"/>
    <property type="match status" value="1"/>
</dbReference>
<comment type="caution">
    <text evidence="2">The sequence shown here is derived from an EMBL/GenBank/DDBJ whole genome shotgun (WGS) entry which is preliminary data.</text>
</comment>
<proteinExistence type="predicted"/>
<dbReference type="Pfam" id="PF13426">
    <property type="entry name" value="PAS_9"/>
    <property type="match status" value="1"/>
</dbReference>
<gene>
    <name evidence="2" type="ORF">WQ57_10015</name>
</gene>
<organism evidence="2 3">
    <name type="scientific">Mesobacillus campisalis</name>
    <dbReference type="NCBI Taxonomy" id="1408103"/>
    <lineage>
        <taxon>Bacteria</taxon>
        <taxon>Bacillati</taxon>
        <taxon>Bacillota</taxon>
        <taxon>Bacilli</taxon>
        <taxon>Bacillales</taxon>
        <taxon>Bacillaceae</taxon>
        <taxon>Mesobacillus</taxon>
    </lineage>
</organism>
<dbReference type="OrthoDB" id="9773404at2"/>
<dbReference type="InterPro" id="IPR035965">
    <property type="entry name" value="PAS-like_dom_sf"/>
</dbReference>
<dbReference type="InterPro" id="IPR000014">
    <property type="entry name" value="PAS"/>
</dbReference>
<accession>A0A0M2SYT4</accession>
<protein>
    <recommendedName>
        <fullName evidence="1">PAS domain-containing protein</fullName>
    </recommendedName>
</protein>
<feature type="domain" description="PAS" evidence="1">
    <location>
        <begin position="9"/>
        <end position="51"/>
    </location>
</feature>
<sequence length="135" mass="15548">MGNYTLVTGKEQFELIWENINEAIFTIARDGSVTHINPAFTNILGWDLKDIGTNKFPFFTDEFNYSEQRELLNKLKKGQSIPYFETKRRRKDGELVDILASYRSVNKGDILAVAMDKDITSEKGLKEQLEVSEFC</sequence>
<dbReference type="PROSITE" id="PS50112">
    <property type="entry name" value="PAS"/>
    <property type="match status" value="1"/>
</dbReference>
<evidence type="ECO:0000313" key="3">
    <source>
        <dbReference type="Proteomes" id="UP000034166"/>
    </source>
</evidence>
<name>A0A0M2SYT4_9BACI</name>
<dbReference type="SUPFAM" id="SSF55785">
    <property type="entry name" value="PYP-like sensor domain (PAS domain)"/>
    <property type="match status" value="1"/>
</dbReference>
<dbReference type="CDD" id="cd00130">
    <property type="entry name" value="PAS"/>
    <property type="match status" value="1"/>
</dbReference>
<dbReference type="EMBL" id="LAYY01000009">
    <property type="protein sequence ID" value="KKK38142.1"/>
    <property type="molecule type" value="Genomic_DNA"/>
</dbReference>
<dbReference type="AlphaFoldDB" id="A0A0M2SYT4"/>
<dbReference type="RefSeq" id="WP_046523618.1">
    <property type="nucleotide sequence ID" value="NZ_LAYY01000009.1"/>
</dbReference>
<dbReference type="SMART" id="SM00091">
    <property type="entry name" value="PAS"/>
    <property type="match status" value="1"/>
</dbReference>
<dbReference type="PATRIC" id="fig|1408103.3.peg.2257"/>
<keyword evidence="3" id="KW-1185">Reference proteome</keyword>
<reference evidence="2 3" key="1">
    <citation type="submission" date="2015-04" db="EMBL/GenBank/DDBJ databases">
        <title>Taxonomic description and genome sequence of Bacillus campisalis sp. nov., a novel member of the genus Bacillus isolated from solar saltern.</title>
        <authorList>
            <person name="Mathan Kumar R."/>
            <person name="Kaur G."/>
            <person name="Kumar A."/>
            <person name="Singh N.K."/>
            <person name="Kaur N."/>
            <person name="Kumar N."/>
            <person name="Mayilraj S."/>
        </authorList>
    </citation>
    <scope>NUCLEOTIDE SEQUENCE [LARGE SCALE GENOMIC DNA]</scope>
    <source>
        <strain evidence="2 3">SA2-6</strain>
    </source>
</reference>
<dbReference type="Proteomes" id="UP000034166">
    <property type="component" value="Unassembled WGS sequence"/>
</dbReference>